<comment type="caution">
    <text evidence="1">The sequence shown here is derived from an EMBL/GenBank/DDBJ whole genome shotgun (WGS) entry which is preliminary data.</text>
</comment>
<dbReference type="RefSeq" id="WP_028872847.1">
    <property type="nucleotide sequence ID" value="NZ_VOSB01000024.1"/>
</dbReference>
<dbReference type="AlphaFoldDB" id="A0A5C7B5S3"/>
<evidence type="ECO:0000313" key="1">
    <source>
        <dbReference type="EMBL" id="TXE15796.1"/>
    </source>
</evidence>
<evidence type="ECO:0008006" key="3">
    <source>
        <dbReference type="Google" id="ProtNLM"/>
    </source>
</evidence>
<dbReference type="Proteomes" id="UP000321938">
    <property type="component" value="Unassembled WGS sequence"/>
</dbReference>
<gene>
    <name evidence="1" type="ORF">ES692_14975</name>
</gene>
<dbReference type="EMBL" id="VOSB01000024">
    <property type="protein sequence ID" value="TXE15796.1"/>
    <property type="molecule type" value="Genomic_DNA"/>
</dbReference>
<organism evidence="1 2">
    <name type="scientific">Psychroserpens burtonensis</name>
    <dbReference type="NCBI Taxonomy" id="49278"/>
    <lineage>
        <taxon>Bacteria</taxon>
        <taxon>Pseudomonadati</taxon>
        <taxon>Bacteroidota</taxon>
        <taxon>Flavobacteriia</taxon>
        <taxon>Flavobacteriales</taxon>
        <taxon>Flavobacteriaceae</taxon>
        <taxon>Psychroserpens</taxon>
    </lineage>
</organism>
<dbReference type="PROSITE" id="PS51257">
    <property type="entry name" value="PROKAR_LIPOPROTEIN"/>
    <property type="match status" value="1"/>
</dbReference>
<dbReference type="OrthoDB" id="1201186at2"/>
<proteinExistence type="predicted"/>
<reference evidence="1 2" key="1">
    <citation type="submission" date="2019-08" db="EMBL/GenBank/DDBJ databases">
        <title>Genome of Psychroserpens burtonensis ACAM 167.</title>
        <authorList>
            <person name="Bowman J.P."/>
        </authorList>
    </citation>
    <scope>NUCLEOTIDE SEQUENCE [LARGE SCALE GENOMIC DNA]</scope>
    <source>
        <strain evidence="1 2">ACAM 167</strain>
    </source>
</reference>
<protein>
    <recommendedName>
        <fullName evidence="3">Rieske domain-containing protein</fullName>
    </recommendedName>
</protein>
<name>A0A5C7B5S3_9FLAO</name>
<evidence type="ECO:0000313" key="2">
    <source>
        <dbReference type="Proteomes" id="UP000321938"/>
    </source>
</evidence>
<accession>A0A5C7B5S3</accession>
<sequence length="141" mass="15509">MKKIAFIFSLFLLISCGDDDRINNCNFLVDVGVNASINLNLPEYSQLMFTSNIVYIANQGNAGIYVTNVGNNNYRAWDAADPNHVQQNCSLLQRDGIEVTCSCADENKFNLFTGQSLGTQLPCGLKEYRVTVSGNTIVVSN</sequence>
<dbReference type="STRING" id="1123037.GCA_000425305_03149"/>
<keyword evidence="2" id="KW-1185">Reference proteome</keyword>